<dbReference type="Gene3D" id="3.30.1360.120">
    <property type="entry name" value="Probable tRNA modification gtpase trme, domain 1"/>
    <property type="match status" value="1"/>
</dbReference>
<dbReference type="SUPFAM" id="SSF103025">
    <property type="entry name" value="Folate-binding domain"/>
    <property type="match status" value="1"/>
</dbReference>
<protein>
    <submittedName>
        <fullName evidence="3">Folate-binding protein</fullName>
    </submittedName>
</protein>
<dbReference type="PANTHER" id="PTHR43757:SF14">
    <property type="entry name" value="GLYCINE CLEAVAGE T-PROTEIN FAMILY"/>
    <property type="match status" value="1"/>
</dbReference>
<proteinExistence type="predicted"/>
<evidence type="ECO:0000259" key="2">
    <source>
        <dbReference type="Pfam" id="PF01571"/>
    </source>
</evidence>
<dbReference type="PIRSF" id="PIRSF006487">
    <property type="entry name" value="GcvT"/>
    <property type="match status" value="1"/>
</dbReference>
<dbReference type="InterPro" id="IPR017703">
    <property type="entry name" value="YgfZ/GCV_T_CS"/>
</dbReference>
<comment type="caution">
    <text evidence="3">The sequence shown here is derived from an EMBL/GenBank/DDBJ whole genome shotgun (WGS) entry which is preliminary data.</text>
</comment>
<evidence type="ECO:0000313" key="3">
    <source>
        <dbReference type="EMBL" id="HGF99607.1"/>
    </source>
</evidence>
<accession>A0A7C3ZU58</accession>
<dbReference type="AlphaFoldDB" id="A0A7C3ZU58"/>
<feature type="domain" description="GCVT N-terminal" evidence="2">
    <location>
        <begin position="7"/>
        <end position="255"/>
    </location>
</feature>
<dbReference type="PANTHER" id="PTHR43757">
    <property type="entry name" value="AMINOMETHYLTRANSFERASE"/>
    <property type="match status" value="1"/>
</dbReference>
<dbReference type="InterPro" id="IPR028896">
    <property type="entry name" value="GcvT/YgfZ/DmdA"/>
</dbReference>
<evidence type="ECO:0000256" key="1">
    <source>
        <dbReference type="ARBA" id="ARBA00022946"/>
    </source>
</evidence>
<dbReference type="NCBIfam" id="TIGR03317">
    <property type="entry name" value="ygfZ_signature"/>
    <property type="match status" value="1"/>
</dbReference>
<reference evidence="3" key="1">
    <citation type="journal article" date="2020" name="mSystems">
        <title>Genome- and Community-Level Interaction Insights into Carbon Utilization and Element Cycling Functions of Hydrothermarchaeota in Hydrothermal Sediment.</title>
        <authorList>
            <person name="Zhou Z."/>
            <person name="Liu Y."/>
            <person name="Xu W."/>
            <person name="Pan J."/>
            <person name="Luo Z.H."/>
            <person name="Li M."/>
        </authorList>
    </citation>
    <scope>NUCLEOTIDE SEQUENCE [LARGE SCALE GENOMIC DNA]</scope>
    <source>
        <strain evidence="3">SpSt-374</strain>
    </source>
</reference>
<dbReference type="InterPro" id="IPR027266">
    <property type="entry name" value="TrmE/GcvT-like"/>
</dbReference>
<name>A0A7C3ZU58_9CYAN</name>
<gene>
    <name evidence="3" type="ORF">ENR15_02790</name>
</gene>
<dbReference type="InterPro" id="IPR006222">
    <property type="entry name" value="GCVT_N"/>
</dbReference>
<dbReference type="Pfam" id="PF01571">
    <property type="entry name" value="GCV_T"/>
    <property type="match status" value="1"/>
</dbReference>
<organism evidence="3">
    <name type="scientific">Planktothricoides sp. SpSt-374</name>
    <dbReference type="NCBI Taxonomy" id="2282167"/>
    <lineage>
        <taxon>Bacteria</taxon>
        <taxon>Bacillati</taxon>
        <taxon>Cyanobacteriota</taxon>
        <taxon>Cyanophyceae</taxon>
        <taxon>Oscillatoriophycideae</taxon>
        <taxon>Oscillatoriales</taxon>
        <taxon>Oscillatoriaceae</taxon>
        <taxon>Planktothricoides</taxon>
    </lineage>
</organism>
<sequence length="349" mass="37989">MNRELQDLQAAGGATFAPVYDDIHVPVSFGNDEAALTAATDGVALCDRTHWGRILVTGADRIRYLHNQSTNNFQILQPGQTSDTVFVTATARTIDLATAYITPDSVLLLISPNRRQKIITWLDRYIIPADKVELQDITDTTATFSLIGPRATHLLTQLNLEPPPPNSHQETNLNGATIRLANGSGLATPGYTLITQIENAASLWQTLTTAGATPLGENLWEQLRIQQGRPVPDKELTEDYNPLEAGLWHSISFEKGCYIGQETIARLNTYKGVKVQLWGVNLPDAVTPGTPVTLGEEKIGTITSYTPTPTGHFALAYIRTKAGGVGLSVRIGDMDGEIVEVPFLTRGYQ</sequence>
<keyword evidence="1" id="KW-0809">Transit peptide</keyword>
<dbReference type="EMBL" id="DSPX01000024">
    <property type="protein sequence ID" value="HGF99607.1"/>
    <property type="molecule type" value="Genomic_DNA"/>
</dbReference>